<keyword evidence="3" id="KW-1185">Reference proteome</keyword>
<evidence type="ECO:0000313" key="2">
    <source>
        <dbReference type="EMBL" id="SCF12238.1"/>
    </source>
</evidence>
<accession>A0A1C4XUR8</accession>
<evidence type="ECO:0000259" key="1">
    <source>
        <dbReference type="Pfam" id="PF13392"/>
    </source>
</evidence>
<protein>
    <submittedName>
        <fullName evidence="2">HNH endonuclease</fullName>
    </submittedName>
</protein>
<organism evidence="2 3">
    <name type="scientific">Micromonospora coriariae</name>
    <dbReference type="NCBI Taxonomy" id="285665"/>
    <lineage>
        <taxon>Bacteria</taxon>
        <taxon>Bacillati</taxon>
        <taxon>Actinomycetota</taxon>
        <taxon>Actinomycetes</taxon>
        <taxon>Micromonosporales</taxon>
        <taxon>Micromonosporaceae</taxon>
        <taxon>Micromonospora</taxon>
    </lineage>
</organism>
<dbReference type="AlphaFoldDB" id="A0A1C4XUR8"/>
<dbReference type="InterPro" id="IPR003615">
    <property type="entry name" value="HNH_nuc"/>
</dbReference>
<dbReference type="InterPro" id="IPR044925">
    <property type="entry name" value="His-Me_finger_sf"/>
</dbReference>
<dbReference type="SUPFAM" id="SSF54060">
    <property type="entry name" value="His-Me finger endonucleases"/>
    <property type="match status" value="1"/>
</dbReference>
<dbReference type="Proteomes" id="UP000198243">
    <property type="component" value="Chromosome I"/>
</dbReference>
<name>A0A1C4XUR8_9ACTN</name>
<keyword evidence="2" id="KW-0540">Nuclease</keyword>
<sequence length="160" mass="18221">MLSRVNGLSRHFTEDSLRRYLLERSVRQADGCLIVRGYGTRRGVYQKVAGRAWAHIAAYAAFVGGYDPALDVDHLCDARDCVEPTHLRQVSRAEICRTREQPSTCRNGHDREADESTGRYRRTCRACNRDGQRRWRERQAVEVALARAAYVPNPGESART</sequence>
<dbReference type="GO" id="GO:0004519">
    <property type="term" value="F:endonuclease activity"/>
    <property type="evidence" value="ECO:0007669"/>
    <property type="project" value="UniProtKB-KW"/>
</dbReference>
<dbReference type="EMBL" id="LT607412">
    <property type="protein sequence ID" value="SCF12238.1"/>
    <property type="molecule type" value="Genomic_DNA"/>
</dbReference>
<reference evidence="3" key="1">
    <citation type="submission" date="2016-06" db="EMBL/GenBank/DDBJ databases">
        <authorList>
            <person name="Varghese N."/>
            <person name="Submissions Spin"/>
        </authorList>
    </citation>
    <scope>NUCLEOTIDE SEQUENCE [LARGE SCALE GENOMIC DNA]</scope>
    <source>
        <strain evidence="3">DSM 44875</strain>
    </source>
</reference>
<dbReference type="Pfam" id="PF13392">
    <property type="entry name" value="HNH_3"/>
    <property type="match status" value="1"/>
</dbReference>
<proteinExistence type="predicted"/>
<evidence type="ECO:0000313" key="3">
    <source>
        <dbReference type="Proteomes" id="UP000198243"/>
    </source>
</evidence>
<gene>
    <name evidence="2" type="ORF">GA0070607_5801</name>
</gene>
<keyword evidence="2" id="KW-0255">Endonuclease</keyword>
<feature type="domain" description="HNH nuclease" evidence="1">
    <location>
        <begin position="53"/>
        <end position="94"/>
    </location>
</feature>
<keyword evidence="2" id="KW-0378">Hydrolase</keyword>
<dbReference type="OrthoDB" id="3732358at2"/>